<sequence>MCRTTLKDHLLIFDEDLHFNQRIGMPVQVFCLTQQRVVAFGKIQNISNKCVTVSKTAFLKSHYAVIGHSKATKKSLPVE</sequence>
<reference evidence="1 2" key="1">
    <citation type="submission" date="2021-01" db="EMBL/GenBank/DDBJ databases">
        <title>Genomic Encyclopedia of Type Strains, Phase IV (KMG-IV): sequencing the most valuable type-strain genomes for metagenomic binning, comparative biology and taxonomic classification.</title>
        <authorList>
            <person name="Goeker M."/>
        </authorList>
    </citation>
    <scope>NUCLEOTIDE SEQUENCE [LARGE SCALE GENOMIC DNA]</scope>
    <source>
        <strain evidence="1 2">DSM 25540</strain>
    </source>
</reference>
<protein>
    <submittedName>
        <fullName evidence="1">Uncharacterized protein</fullName>
    </submittedName>
</protein>
<dbReference type="RefSeq" id="WP_042413776.1">
    <property type="nucleotide sequence ID" value="NZ_JAFBEC010000007.1"/>
</dbReference>
<gene>
    <name evidence="1" type="ORF">JOD17_002658</name>
</gene>
<accession>A0ABS2PDR5</accession>
<organism evidence="1 2">
    <name type="scientific">Geomicrobium sediminis</name>
    <dbReference type="NCBI Taxonomy" id="1347788"/>
    <lineage>
        <taxon>Bacteria</taxon>
        <taxon>Bacillati</taxon>
        <taxon>Bacillota</taxon>
        <taxon>Bacilli</taxon>
        <taxon>Bacillales</taxon>
        <taxon>Geomicrobium</taxon>
    </lineage>
</organism>
<dbReference type="EMBL" id="JAFBEC010000007">
    <property type="protein sequence ID" value="MBM7633564.1"/>
    <property type="molecule type" value="Genomic_DNA"/>
</dbReference>
<keyword evidence="2" id="KW-1185">Reference proteome</keyword>
<evidence type="ECO:0000313" key="1">
    <source>
        <dbReference type="EMBL" id="MBM7633564.1"/>
    </source>
</evidence>
<name>A0ABS2PDR5_9BACL</name>
<proteinExistence type="predicted"/>
<comment type="caution">
    <text evidence="1">The sequence shown here is derived from an EMBL/GenBank/DDBJ whole genome shotgun (WGS) entry which is preliminary data.</text>
</comment>
<dbReference type="Proteomes" id="UP000741863">
    <property type="component" value="Unassembled WGS sequence"/>
</dbReference>
<evidence type="ECO:0000313" key="2">
    <source>
        <dbReference type="Proteomes" id="UP000741863"/>
    </source>
</evidence>